<dbReference type="PANTHER" id="PTHR34512">
    <property type="entry name" value="CELL SURFACE PROTEIN"/>
    <property type="match status" value="1"/>
</dbReference>
<protein>
    <recommendedName>
        <fullName evidence="1">Pyrrolo-quinoline quinone repeat domain-containing protein</fullName>
    </recommendedName>
</protein>
<evidence type="ECO:0000259" key="1">
    <source>
        <dbReference type="Pfam" id="PF13360"/>
    </source>
</evidence>
<dbReference type="SUPFAM" id="SSF50998">
    <property type="entry name" value="Quinoprotein alcohol dehydrogenase-like"/>
    <property type="match status" value="1"/>
</dbReference>
<dbReference type="InterPro" id="IPR002372">
    <property type="entry name" value="PQQ_rpt_dom"/>
</dbReference>
<keyword evidence="3" id="KW-1185">Reference proteome</keyword>
<dbReference type="InterPro" id="IPR011047">
    <property type="entry name" value="Quinoprotein_ADH-like_sf"/>
</dbReference>
<dbReference type="PANTHER" id="PTHR34512:SF30">
    <property type="entry name" value="OUTER MEMBRANE PROTEIN ASSEMBLY FACTOR BAMB"/>
    <property type="match status" value="1"/>
</dbReference>
<proteinExistence type="predicted"/>
<feature type="domain" description="Pyrrolo-quinoline quinone repeat" evidence="1">
    <location>
        <begin position="187"/>
        <end position="387"/>
    </location>
</feature>
<dbReference type="Proteomes" id="UP000309992">
    <property type="component" value="Unassembled WGS sequence"/>
</dbReference>
<sequence>MRRRGWMWVGSAGLVAVLAAGLLVWRPWTAPGPCETALTPTGRIPSGAPLADVAEPEALRVLDAPSAPFGPARTAIAGTRTPQLTVGGVVVGRAGDDVVGAVDAGTGGRLWAFEQNGTSYGGAHVGSGLVLLQHPDGSAPTAVDIGLETGEVRGCTVLGDVGAAPSGTAVAVANRAVVLLRWPTPRQGVLTLVDPTRPEPVWTREVDLGQSFRYGRAAGDTIVFGAAGPDSTSAWELVTDPRGGLEPGSLRLYAFSGADGTPLWDYGHEDFAQQLVATTAEEVVVRSTRHDEARGVFENRIAVLDARTGEERWSADLPDSSPTYYEQAALYGDVLLTSDSDPRRGTHAYLTARDLAGGERLWRIENRATELDTSAVVGDLALLPGRSQRGLEVVDLRTGESRTAFDGVSVTRVTADGTGIGLEVLLGGEPALVTYDRPR</sequence>
<reference evidence="2 3" key="1">
    <citation type="journal article" date="2015" name="Antonie Van Leeuwenhoek">
        <title>Prauserella endophytica sp. nov., an endophytic actinobacterium isolated from Tamarix taklamakanensis.</title>
        <authorList>
            <person name="Liu J.M."/>
            <person name="Habden X."/>
            <person name="Guo L."/>
            <person name="Tuo L."/>
            <person name="Jiang Z.K."/>
            <person name="Liu S.W."/>
            <person name="Liu X.F."/>
            <person name="Chen L."/>
            <person name="Li R.F."/>
            <person name="Zhang Y.Q."/>
            <person name="Sun C.H."/>
        </authorList>
    </citation>
    <scope>NUCLEOTIDE SEQUENCE [LARGE SCALE GENOMIC DNA]</scope>
    <source>
        <strain evidence="2 3">CGMCC 4.7182</strain>
    </source>
</reference>
<gene>
    <name evidence="2" type="ORF">FCN18_04880</name>
</gene>
<dbReference type="EMBL" id="SWMS01000002">
    <property type="protein sequence ID" value="TKG72583.1"/>
    <property type="molecule type" value="Genomic_DNA"/>
</dbReference>
<evidence type="ECO:0000313" key="3">
    <source>
        <dbReference type="Proteomes" id="UP000309992"/>
    </source>
</evidence>
<dbReference type="InterPro" id="IPR015943">
    <property type="entry name" value="WD40/YVTN_repeat-like_dom_sf"/>
</dbReference>
<comment type="caution">
    <text evidence="2">The sequence shown here is derived from an EMBL/GenBank/DDBJ whole genome shotgun (WGS) entry which is preliminary data.</text>
</comment>
<name>A0ABY2S9L1_9PSEU</name>
<accession>A0ABY2S9L1</accession>
<dbReference type="InterPro" id="IPR018391">
    <property type="entry name" value="PQQ_b-propeller_rpt"/>
</dbReference>
<organism evidence="2 3">
    <name type="scientific">Prauserella endophytica</name>
    <dbReference type="NCBI Taxonomy" id="1592324"/>
    <lineage>
        <taxon>Bacteria</taxon>
        <taxon>Bacillati</taxon>
        <taxon>Actinomycetota</taxon>
        <taxon>Actinomycetes</taxon>
        <taxon>Pseudonocardiales</taxon>
        <taxon>Pseudonocardiaceae</taxon>
        <taxon>Prauserella</taxon>
        <taxon>Prauserella coralliicola group</taxon>
    </lineage>
</organism>
<evidence type="ECO:0000313" key="2">
    <source>
        <dbReference type="EMBL" id="TKG72583.1"/>
    </source>
</evidence>
<dbReference type="SMART" id="SM00564">
    <property type="entry name" value="PQQ"/>
    <property type="match status" value="4"/>
</dbReference>
<dbReference type="Pfam" id="PF13360">
    <property type="entry name" value="PQQ_2"/>
    <property type="match status" value="1"/>
</dbReference>
<dbReference type="Gene3D" id="2.130.10.10">
    <property type="entry name" value="YVTN repeat-like/Quinoprotein amine dehydrogenase"/>
    <property type="match status" value="1"/>
</dbReference>